<dbReference type="Pfam" id="PF00849">
    <property type="entry name" value="PseudoU_synth_2"/>
    <property type="match status" value="1"/>
</dbReference>
<dbReference type="Gene3D" id="3.30.2350.10">
    <property type="entry name" value="Pseudouridine synthase"/>
    <property type="match status" value="1"/>
</dbReference>
<dbReference type="GO" id="GO:0009982">
    <property type="term" value="F:pseudouridine synthase activity"/>
    <property type="evidence" value="ECO:0007669"/>
    <property type="project" value="InterPro"/>
</dbReference>
<organism evidence="4">
    <name type="scientific">Micromonas pusilla</name>
    <name type="common">Picoplanktonic green alga</name>
    <name type="synonym">Chromulina pusilla</name>
    <dbReference type="NCBI Taxonomy" id="38833"/>
    <lineage>
        <taxon>Eukaryota</taxon>
        <taxon>Viridiplantae</taxon>
        <taxon>Chlorophyta</taxon>
        <taxon>Mamiellophyceae</taxon>
        <taxon>Mamiellales</taxon>
        <taxon>Mamiellaceae</taxon>
        <taxon>Micromonas</taxon>
    </lineage>
</organism>
<protein>
    <recommendedName>
        <fullName evidence="3">Pseudouridine synthase RsuA/RluA-like domain-containing protein</fullName>
    </recommendedName>
</protein>
<dbReference type="SUPFAM" id="SSF55120">
    <property type="entry name" value="Pseudouridine synthase"/>
    <property type="match status" value="1"/>
</dbReference>
<dbReference type="SUPFAM" id="SSF88659">
    <property type="entry name" value="Sigma3 and sigma4 domains of RNA polymerase sigma factors"/>
    <property type="match status" value="1"/>
</dbReference>
<dbReference type="GO" id="GO:0000455">
    <property type="term" value="P:enzyme-directed rRNA pseudouridine synthesis"/>
    <property type="evidence" value="ECO:0007669"/>
    <property type="project" value="TreeGrafter"/>
</dbReference>
<feature type="region of interest" description="Disordered" evidence="2">
    <location>
        <begin position="1"/>
        <end position="23"/>
    </location>
</feature>
<dbReference type="InterPro" id="IPR006145">
    <property type="entry name" value="PsdUridine_synth_RsuA/RluA"/>
</dbReference>
<dbReference type="InterPro" id="IPR050188">
    <property type="entry name" value="RluA_PseudoU_synthase"/>
</dbReference>
<feature type="domain" description="Pseudouridine synthase RsuA/RluA-like" evidence="3">
    <location>
        <begin position="214"/>
        <end position="444"/>
    </location>
</feature>
<dbReference type="CDD" id="cd02869">
    <property type="entry name" value="PseudoU_synth_RluA_like"/>
    <property type="match status" value="1"/>
</dbReference>
<reference evidence="4" key="1">
    <citation type="submission" date="2021-01" db="EMBL/GenBank/DDBJ databases">
        <authorList>
            <person name="Corre E."/>
            <person name="Pelletier E."/>
            <person name="Niang G."/>
            <person name="Scheremetjew M."/>
            <person name="Finn R."/>
            <person name="Kale V."/>
            <person name="Holt S."/>
            <person name="Cochrane G."/>
            <person name="Meng A."/>
            <person name="Brown T."/>
            <person name="Cohen L."/>
        </authorList>
    </citation>
    <scope>NUCLEOTIDE SEQUENCE</scope>
    <source>
        <strain evidence="4">CCMP494</strain>
    </source>
</reference>
<feature type="region of interest" description="Disordered" evidence="2">
    <location>
        <begin position="73"/>
        <end position="102"/>
    </location>
</feature>
<comment type="similarity">
    <text evidence="1">Belongs to the pseudouridine synthase RluA family.</text>
</comment>
<evidence type="ECO:0000256" key="1">
    <source>
        <dbReference type="ARBA" id="ARBA00010876"/>
    </source>
</evidence>
<dbReference type="PANTHER" id="PTHR21600">
    <property type="entry name" value="MITOCHONDRIAL RNA PSEUDOURIDINE SYNTHASE"/>
    <property type="match status" value="1"/>
</dbReference>
<dbReference type="EMBL" id="HBEV01003493">
    <property type="protein sequence ID" value="CAD8580429.1"/>
    <property type="molecule type" value="Transcribed_RNA"/>
</dbReference>
<gene>
    <name evidence="4" type="ORF">MSP1404_LOCUS2626</name>
</gene>
<feature type="compositionally biased region" description="Basic and acidic residues" evidence="2">
    <location>
        <begin position="407"/>
        <end position="416"/>
    </location>
</feature>
<dbReference type="GO" id="GO:0003723">
    <property type="term" value="F:RNA binding"/>
    <property type="evidence" value="ECO:0007669"/>
    <property type="project" value="InterPro"/>
</dbReference>
<feature type="compositionally biased region" description="Low complexity" evidence="2">
    <location>
        <begin position="1"/>
        <end position="11"/>
    </location>
</feature>
<evidence type="ECO:0000256" key="2">
    <source>
        <dbReference type="SAM" id="MobiDB-lite"/>
    </source>
</evidence>
<sequence length="537" mass="57962">MAASSPSSSPLPGGGDDARGETYDEQLAIIRALKSSGAGAERMRVATARLAELKRAGWVPRFTPSRKFAMTRATADGGGGATGDDAVVGEKKRKASRRGGPTVTCPACGQLVKASHPDQFREHLRKCAPDAVAAVAKEQWRDVAAAVDAVEAHELALLEDARRLSYRDGRTREEVAVLLGTTPERVRSTLRRASRAVPLVADPTPLDVIHEDDDVLVVNKPPGLRFHPTHRFEGNSLLSRAIAHVRDKNDEGPGDEVHVPHVVHRLDMDTSGVCVLVKRPELVDGFARQFRGDGMGYRAVKEYLAIGVGDVHPLVAGCVVTADWKRLETAGNEQTTDEQTRTGVTGVKFTVDAHVGPHASIPEARAVHPPPPEPDSSKKRNERRSDPDAPKPARTDVRIVSSSRVTTIDDARDDGNKTAAPKTAVLARVRLHTGRTHQIRVHMALADLPILSDPLYGPHIRWDGASPCADASTSAILPRGVDAEVWGGPRWLGRQALHAARLTLRHPETNEEMTFEAPAPEDMRGACVALGLDPDAW</sequence>
<dbReference type="InterPro" id="IPR020103">
    <property type="entry name" value="PsdUridine_synth_cat_dom_sf"/>
</dbReference>
<feature type="region of interest" description="Disordered" evidence="2">
    <location>
        <begin position="360"/>
        <end position="417"/>
    </location>
</feature>
<dbReference type="PANTHER" id="PTHR21600:SF87">
    <property type="entry name" value="RNA PSEUDOURIDYLATE SYNTHASE DOMAIN-CONTAINING PROTEIN 1"/>
    <property type="match status" value="1"/>
</dbReference>
<name>A0A7S0KGF1_MICPS</name>
<proteinExistence type="inferred from homology"/>
<feature type="compositionally biased region" description="Basic and acidic residues" evidence="2">
    <location>
        <begin position="375"/>
        <end position="397"/>
    </location>
</feature>
<accession>A0A7S0KGF1</accession>
<evidence type="ECO:0000313" key="4">
    <source>
        <dbReference type="EMBL" id="CAD8580429.1"/>
    </source>
</evidence>
<dbReference type="InterPro" id="IPR013324">
    <property type="entry name" value="RNA_pol_sigma_r3/r4-like"/>
</dbReference>
<dbReference type="AlphaFoldDB" id="A0A7S0KGF1"/>
<evidence type="ECO:0000259" key="3">
    <source>
        <dbReference type="Pfam" id="PF00849"/>
    </source>
</evidence>